<dbReference type="Gene3D" id="3.40.960.10">
    <property type="entry name" value="VSR Endonuclease"/>
    <property type="match status" value="1"/>
</dbReference>
<evidence type="ECO:0000313" key="2">
    <source>
        <dbReference type="Proteomes" id="UP000776700"/>
    </source>
</evidence>
<dbReference type="EMBL" id="DYUB01000164">
    <property type="protein sequence ID" value="HJG96462.1"/>
    <property type="molecule type" value="Genomic_DNA"/>
</dbReference>
<dbReference type="Proteomes" id="UP000776700">
    <property type="component" value="Unassembled WGS sequence"/>
</dbReference>
<sequence length="305" mass="35483">MRKSTIDNIHKIATDNDFDIISIDGSDCKSAKITVTCCNGHTKTVTFESFKYRPICYECIPHHNSMSKSDFIKKLNENNGKCELVGEYTKASDILLLKCLTCGDNFNMRGTHALQGHSCKKCSFKENGVRFAKSHDDYVKEVNQKYNNEYEILSTYINENHDIKIKHIKCGNISIKKAGTLIQYGGCKYCRESKGEKRISKILSDNNIEFIREYKDKNCRYKNVLPFDFAVFNKGRLECLIEYDGELHYNIARWSNSSERLQLTLIKDNIKSTFAKDNKIKLIRIPYWEFDNIEKILKHELRTLF</sequence>
<comment type="caution">
    <text evidence="1">The sequence shown here is derived from an EMBL/GenBank/DDBJ whole genome shotgun (WGS) entry which is preliminary data.</text>
</comment>
<reference evidence="1" key="1">
    <citation type="journal article" date="2021" name="PeerJ">
        <title>Extensive microbial diversity within the chicken gut microbiome revealed by metagenomics and culture.</title>
        <authorList>
            <person name="Gilroy R."/>
            <person name="Ravi A."/>
            <person name="Getino M."/>
            <person name="Pursley I."/>
            <person name="Horton D.L."/>
            <person name="Alikhan N.F."/>
            <person name="Baker D."/>
            <person name="Gharbi K."/>
            <person name="Hall N."/>
            <person name="Watson M."/>
            <person name="Adriaenssens E.M."/>
            <person name="Foster-Nyarko E."/>
            <person name="Jarju S."/>
            <person name="Secka A."/>
            <person name="Antonio M."/>
            <person name="Oren A."/>
            <person name="Chaudhuri R.R."/>
            <person name="La Ragione R."/>
            <person name="Hildebrand F."/>
            <person name="Pallen M.J."/>
        </authorList>
    </citation>
    <scope>NUCLEOTIDE SEQUENCE</scope>
    <source>
        <strain evidence="1">1277</strain>
    </source>
</reference>
<proteinExistence type="predicted"/>
<reference evidence="1" key="2">
    <citation type="submission" date="2021-09" db="EMBL/GenBank/DDBJ databases">
        <authorList>
            <person name="Gilroy R."/>
        </authorList>
    </citation>
    <scope>NUCLEOTIDE SEQUENCE</scope>
    <source>
        <strain evidence="1">1277</strain>
    </source>
</reference>
<protein>
    <submittedName>
        <fullName evidence="1">Uncharacterized protein</fullName>
    </submittedName>
</protein>
<gene>
    <name evidence="1" type="ORF">K8V90_05100</name>
</gene>
<evidence type="ECO:0000313" key="1">
    <source>
        <dbReference type="EMBL" id="HJG96462.1"/>
    </source>
</evidence>
<name>A0A921SZE1_9FIRM</name>
<organism evidence="1 2">
    <name type="scientific">Romboutsia timonensis</name>
    <dbReference type="NCBI Taxonomy" id="1776391"/>
    <lineage>
        <taxon>Bacteria</taxon>
        <taxon>Bacillati</taxon>
        <taxon>Bacillota</taxon>
        <taxon>Clostridia</taxon>
        <taxon>Peptostreptococcales</taxon>
        <taxon>Peptostreptococcaceae</taxon>
        <taxon>Romboutsia</taxon>
    </lineage>
</organism>
<accession>A0A921SZE1</accession>
<dbReference type="AlphaFoldDB" id="A0A921SZE1"/>